<evidence type="ECO:0000256" key="1">
    <source>
        <dbReference type="ARBA" id="ARBA00007409"/>
    </source>
</evidence>
<evidence type="ECO:0000313" key="5">
    <source>
        <dbReference type="Proteomes" id="UP001213623"/>
    </source>
</evidence>
<feature type="domain" description="Glutathione S-transferase C-terminal" evidence="2">
    <location>
        <begin position="197"/>
        <end position="255"/>
    </location>
</feature>
<reference evidence="4" key="1">
    <citation type="submission" date="2023-03" db="EMBL/GenBank/DDBJ databases">
        <title>Mating type loci evolution in Malassezia.</title>
        <authorList>
            <person name="Coelho M.A."/>
        </authorList>
    </citation>
    <scope>NUCLEOTIDE SEQUENCE</scope>
    <source>
        <strain evidence="4">CBS 9557</strain>
    </source>
</reference>
<dbReference type="AlphaFoldDB" id="A0AAF0EI96"/>
<name>A0AAF0EI96_9BASI</name>
<dbReference type="PANTHER" id="PTHR44051:SF8">
    <property type="entry name" value="GLUTATHIONE S-TRANSFERASE GSTA"/>
    <property type="match status" value="1"/>
</dbReference>
<dbReference type="Gene3D" id="3.40.30.10">
    <property type="entry name" value="Glutaredoxin"/>
    <property type="match status" value="1"/>
</dbReference>
<sequence length="271" mass="30048">MSLYLPQFVTTPQNIGSVELFGTSFSTQTQSIILALHELGIKFIHHHTLPGAQEISELSPFGTIPVLVHRPNSFYSSEDKVALFEISAICRYIDEILNVNGSHAAPDVSLFPELAGKDTRTYADSALLRAEIVQLTSVVRLYLQNVVEDRYVKQFFALHNNGATRADIDTALSENRSLAIDALVYFERLLHKTQDRLHIPPDSDFLLGQQMTWVAVMLFPILRDFAATEPGVLHGGANERLPHLTKFLESFSKRPSAAATLAGSFAGSLRK</sequence>
<evidence type="ECO:0008006" key="6">
    <source>
        <dbReference type="Google" id="ProtNLM"/>
    </source>
</evidence>
<gene>
    <name evidence="4" type="ORF">MNAN1_000226</name>
</gene>
<evidence type="ECO:0000259" key="2">
    <source>
        <dbReference type="Pfam" id="PF00043"/>
    </source>
</evidence>
<protein>
    <recommendedName>
        <fullName evidence="6">Glutathione S-transferase</fullName>
    </recommendedName>
</protein>
<proteinExistence type="inferred from homology"/>
<accession>A0AAF0EI96</accession>
<evidence type="ECO:0000259" key="3">
    <source>
        <dbReference type="Pfam" id="PF13409"/>
    </source>
</evidence>
<dbReference type="InterPro" id="IPR004046">
    <property type="entry name" value="GST_C"/>
</dbReference>
<dbReference type="SUPFAM" id="SSF52833">
    <property type="entry name" value="Thioredoxin-like"/>
    <property type="match status" value="1"/>
</dbReference>
<dbReference type="Pfam" id="PF00043">
    <property type="entry name" value="GST_C"/>
    <property type="match status" value="1"/>
</dbReference>
<dbReference type="EMBL" id="CP119892">
    <property type="protein sequence ID" value="WFD25259.1"/>
    <property type="molecule type" value="Genomic_DNA"/>
</dbReference>
<dbReference type="InterPro" id="IPR036282">
    <property type="entry name" value="Glutathione-S-Trfase_C_sf"/>
</dbReference>
<dbReference type="Proteomes" id="UP001213623">
    <property type="component" value="Chromosome 1"/>
</dbReference>
<keyword evidence="5" id="KW-1185">Reference proteome</keyword>
<feature type="domain" description="GST N-terminal" evidence="3">
    <location>
        <begin position="25"/>
        <end position="95"/>
    </location>
</feature>
<comment type="similarity">
    <text evidence="1">Belongs to the GST superfamily.</text>
</comment>
<dbReference type="InterPro" id="IPR036249">
    <property type="entry name" value="Thioredoxin-like_sf"/>
</dbReference>
<dbReference type="InterPro" id="IPR004045">
    <property type="entry name" value="Glutathione_S-Trfase_N"/>
</dbReference>
<dbReference type="PANTHER" id="PTHR44051">
    <property type="entry name" value="GLUTATHIONE S-TRANSFERASE-RELATED"/>
    <property type="match status" value="1"/>
</dbReference>
<evidence type="ECO:0000313" key="4">
    <source>
        <dbReference type="EMBL" id="WFD25259.1"/>
    </source>
</evidence>
<organism evidence="4 5">
    <name type="scientific">Malassezia nana</name>
    <dbReference type="NCBI Taxonomy" id="180528"/>
    <lineage>
        <taxon>Eukaryota</taxon>
        <taxon>Fungi</taxon>
        <taxon>Dikarya</taxon>
        <taxon>Basidiomycota</taxon>
        <taxon>Ustilaginomycotina</taxon>
        <taxon>Malasseziomycetes</taxon>
        <taxon>Malasseziales</taxon>
        <taxon>Malasseziaceae</taxon>
        <taxon>Malassezia</taxon>
    </lineage>
</organism>
<dbReference type="Pfam" id="PF13409">
    <property type="entry name" value="GST_N_2"/>
    <property type="match status" value="1"/>
</dbReference>
<dbReference type="SUPFAM" id="SSF47616">
    <property type="entry name" value="GST C-terminal domain-like"/>
    <property type="match status" value="1"/>
</dbReference>
<dbReference type="Gene3D" id="1.20.1050.10">
    <property type="match status" value="1"/>
</dbReference>